<feature type="transmembrane region" description="Helical" evidence="1">
    <location>
        <begin position="173"/>
        <end position="193"/>
    </location>
</feature>
<sequence length="251" mass="29688">MKNLKEILGNRYLGIQEYYKLAFKLTGKIFRENKIWIFVLIFAVSIDDIFILPAGLKNLEWIKSIFSTLILSISCMLFYRKVIYKIEGKENSEIKKGFFRAVIWGIGEVSTIYLFVNNYLKNKIPSTVLFLAGIMYIVIYFSFLYFKVLYISRNIGLKDTLEYSFYLGNGNKMRMFFPLFLLEMLFWQIYLWLDFLLKASVENKILILSGTFALIIFQTVFKILSVTLNDIIYLNVEYMDRKKINKTSDEK</sequence>
<feature type="transmembrane region" description="Helical" evidence="1">
    <location>
        <begin position="61"/>
        <end position="79"/>
    </location>
</feature>
<accession>A0A510JGB1</accession>
<evidence type="ECO:0000256" key="1">
    <source>
        <dbReference type="SAM" id="Phobius"/>
    </source>
</evidence>
<feature type="transmembrane region" description="Helical" evidence="1">
    <location>
        <begin position="99"/>
        <end position="116"/>
    </location>
</feature>
<feature type="transmembrane region" description="Helical" evidence="1">
    <location>
        <begin position="35"/>
        <end position="55"/>
    </location>
</feature>
<evidence type="ECO:0000313" key="2">
    <source>
        <dbReference type="EMBL" id="BBM37285.1"/>
    </source>
</evidence>
<feature type="transmembrane region" description="Helical" evidence="1">
    <location>
        <begin position="205"/>
        <end position="236"/>
    </location>
</feature>
<dbReference type="RefSeq" id="WP_026738340.1">
    <property type="nucleotide sequence ID" value="NZ_AP019822.1"/>
</dbReference>
<feature type="transmembrane region" description="Helical" evidence="1">
    <location>
        <begin position="128"/>
        <end position="152"/>
    </location>
</feature>
<dbReference type="Proteomes" id="UP000321606">
    <property type="component" value="Chromosome"/>
</dbReference>
<proteinExistence type="predicted"/>
<reference evidence="2 3" key="1">
    <citation type="submission" date="2019-07" db="EMBL/GenBank/DDBJ databases">
        <title>Complete Genome Sequence of Leptotrichia goodfellowii Strain JCM 16774.</title>
        <authorList>
            <person name="Watanabe S."/>
            <person name="Cui L."/>
        </authorList>
    </citation>
    <scope>NUCLEOTIDE SEQUENCE [LARGE SCALE GENOMIC DNA]</scope>
    <source>
        <strain evidence="2 3">JCM16774</strain>
    </source>
</reference>
<dbReference type="AlphaFoldDB" id="A0A510JGB1"/>
<keyword evidence="1" id="KW-0812">Transmembrane</keyword>
<protein>
    <submittedName>
        <fullName evidence="2">Uncharacterized protein</fullName>
    </submittedName>
</protein>
<dbReference type="EMBL" id="AP019822">
    <property type="protein sequence ID" value="BBM37285.1"/>
    <property type="molecule type" value="Genomic_DNA"/>
</dbReference>
<keyword evidence="1" id="KW-1133">Transmembrane helix</keyword>
<dbReference type="OrthoDB" id="80152at2"/>
<name>A0A510JGB1_9FUSO</name>
<keyword evidence="1" id="KW-0472">Membrane</keyword>
<dbReference type="KEGG" id="lgo:JCM16774_2247"/>
<organism evidence="2 3">
    <name type="scientific">Pseudoleptotrichia goodfellowii</name>
    <dbReference type="NCBI Taxonomy" id="157692"/>
    <lineage>
        <taxon>Bacteria</taxon>
        <taxon>Fusobacteriati</taxon>
        <taxon>Fusobacteriota</taxon>
        <taxon>Fusobacteriia</taxon>
        <taxon>Fusobacteriales</taxon>
        <taxon>Leptotrichiaceae</taxon>
        <taxon>Pseudoleptotrichia</taxon>
    </lineage>
</organism>
<evidence type="ECO:0000313" key="3">
    <source>
        <dbReference type="Proteomes" id="UP000321606"/>
    </source>
</evidence>
<gene>
    <name evidence="2" type="ORF">JCM16774_2247</name>
</gene>